<organism evidence="5 6">
    <name type="scientific">Rhodoplanes elegans</name>
    <dbReference type="NCBI Taxonomy" id="29408"/>
    <lineage>
        <taxon>Bacteria</taxon>
        <taxon>Pseudomonadati</taxon>
        <taxon>Pseudomonadota</taxon>
        <taxon>Alphaproteobacteria</taxon>
        <taxon>Hyphomicrobiales</taxon>
        <taxon>Nitrobacteraceae</taxon>
        <taxon>Rhodoplanes</taxon>
    </lineage>
</organism>
<dbReference type="EMBL" id="NPEU01000494">
    <property type="protein sequence ID" value="RAI31521.1"/>
    <property type="molecule type" value="Genomic_DNA"/>
</dbReference>
<evidence type="ECO:0000313" key="5">
    <source>
        <dbReference type="EMBL" id="RAI31521.1"/>
    </source>
</evidence>
<dbReference type="AlphaFoldDB" id="A0A327JZT3"/>
<evidence type="ECO:0000256" key="1">
    <source>
        <dbReference type="ARBA" id="ARBA00004418"/>
    </source>
</evidence>
<comment type="subcellular location">
    <subcellularLocation>
        <location evidence="1">Periplasm</location>
    </subcellularLocation>
</comment>
<dbReference type="InterPro" id="IPR006311">
    <property type="entry name" value="TAT_signal"/>
</dbReference>
<dbReference type="GO" id="GO:0042884">
    <property type="term" value="P:microcin transport"/>
    <property type="evidence" value="ECO:0007669"/>
    <property type="project" value="TreeGrafter"/>
</dbReference>
<protein>
    <recommendedName>
        <fullName evidence="4">Solute-binding protein family 5 domain-containing protein</fullName>
    </recommendedName>
</protein>
<feature type="domain" description="Solute-binding protein family 5" evidence="4">
    <location>
        <begin position="129"/>
        <end position="538"/>
    </location>
</feature>
<evidence type="ECO:0000256" key="2">
    <source>
        <dbReference type="ARBA" id="ARBA00005695"/>
    </source>
</evidence>
<dbReference type="Proteomes" id="UP000248863">
    <property type="component" value="Unassembled WGS sequence"/>
</dbReference>
<dbReference type="SUPFAM" id="SSF53850">
    <property type="entry name" value="Periplasmic binding protein-like II"/>
    <property type="match status" value="1"/>
</dbReference>
<dbReference type="Gene3D" id="3.10.105.10">
    <property type="entry name" value="Dipeptide-binding Protein, Domain 3"/>
    <property type="match status" value="1"/>
</dbReference>
<proteinExistence type="inferred from homology"/>
<dbReference type="InterPro" id="IPR039424">
    <property type="entry name" value="SBP_5"/>
</dbReference>
<reference evidence="5 6" key="1">
    <citation type="submission" date="2017-07" db="EMBL/GenBank/DDBJ databases">
        <title>Draft Genome Sequences of Select Purple Nonsulfur Bacteria.</title>
        <authorList>
            <person name="Lasarre B."/>
            <person name="Mckinlay J.B."/>
        </authorList>
    </citation>
    <scope>NUCLEOTIDE SEQUENCE [LARGE SCALE GENOMIC DNA]</scope>
    <source>
        <strain evidence="5 6">DSM 11907</strain>
    </source>
</reference>
<dbReference type="Pfam" id="PF00496">
    <property type="entry name" value="SBP_bac_5"/>
    <property type="match status" value="1"/>
</dbReference>
<name>A0A327JZT3_9BRAD</name>
<dbReference type="GO" id="GO:0030288">
    <property type="term" value="C:outer membrane-bounded periplasmic space"/>
    <property type="evidence" value="ECO:0007669"/>
    <property type="project" value="TreeGrafter"/>
</dbReference>
<dbReference type="PANTHER" id="PTHR30290">
    <property type="entry name" value="PERIPLASMIC BINDING COMPONENT OF ABC TRANSPORTER"/>
    <property type="match status" value="1"/>
</dbReference>
<dbReference type="GO" id="GO:0043190">
    <property type="term" value="C:ATP-binding cassette (ABC) transporter complex"/>
    <property type="evidence" value="ECO:0007669"/>
    <property type="project" value="InterPro"/>
</dbReference>
<keyword evidence="3" id="KW-0732">Signal</keyword>
<dbReference type="Gene3D" id="3.40.190.10">
    <property type="entry name" value="Periplasmic binding protein-like II"/>
    <property type="match status" value="1"/>
</dbReference>
<dbReference type="PROSITE" id="PS51318">
    <property type="entry name" value="TAT"/>
    <property type="match status" value="1"/>
</dbReference>
<dbReference type="CDD" id="cd08497">
    <property type="entry name" value="MbnE-like"/>
    <property type="match status" value="1"/>
</dbReference>
<dbReference type="InterPro" id="IPR030678">
    <property type="entry name" value="Peptide/Ni-bd"/>
</dbReference>
<dbReference type="PANTHER" id="PTHR30290:SF64">
    <property type="entry name" value="ABC TRANSPORTER PERIPLASMIC BINDING PROTEIN"/>
    <property type="match status" value="1"/>
</dbReference>
<evidence type="ECO:0000313" key="6">
    <source>
        <dbReference type="Proteomes" id="UP000248863"/>
    </source>
</evidence>
<keyword evidence="6" id="KW-1185">Reference proteome</keyword>
<evidence type="ECO:0000256" key="3">
    <source>
        <dbReference type="ARBA" id="ARBA00022729"/>
    </source>
</evidence>
<dbReference type="GO" id="GO:0015833">
    <property type="term" value="P:peptide transport"/>
    <property type="evidence" value="ECO:0007669"/>
    <property type="project" value="TreeGrafter"/>
</dbReference>
<comment type="caution">
    <text evidence="5">The sequence shown here is derived from an EMBL/GenBank/DDBJ whole genome shotgun (WGS) entry which is preliminary data.</text>
</comment>
<sequence length="641" mass="71932">MSLPLSRPLSRRDLLRSTAIAAATPVLAPLAGLAPAALAQAAAEGPAEPVWRHGLSLFGDLKYPAGFEHFDYVNPSAPKGGTVRQIAIGTFDNFNVVVSGVKGNLAGPVFFVYETLMTPALDEVSTEYGLLAEAVSYPADYASVTYRLRANARWHDGKPVTPEDVIFSLQAFTKNHPQFGAYYRHVTKAEKTGDRDVTFTFDQPGNRELPQIVGQLRVLPKHWWEGTDSQGRKRDVTQTTLEVPLGSGAYRIKEFSPGRTIVLERVKDHWAKDLPVSVGRDNFDELRYEYFRDTTVALEAFKGDAVDWRTENSAKDWATAYDFPAVKDGRVIREEFPIRSSGGMQAFAFNIRRDKFKDPNVRRAFNYAFDFEDMNQAMFFGQYKRVGSYFEGMPDLMSSGLPEGRELAILETVRDKVPAEVFTTPYTNPVAGSPEAVRNNFREALRLFKLGGFEVRDRKMVDVKTGQQMTVEFLLSSQTFERLVLRYQPALERLGIAATVRTIDPAQYENRMRSWDYDIIVDSWGQSLSPGNEQRGFWGTPAADQPGSQNSVGIKNPAVDALIEKVIFAKDRAELVAATKALDRVLLWNFYVVPQWTYGKQRTARWDRFGRPATMPTYGAAAFPTIWWWDAAKAAKTGGRS</sequence>
<comment type="similarity">
    <text evidence="2">Belongs to the bacterial solute-binding protein 5 family.</text>
</comment>
<accession>A0A327JZT3</accession>
<evidence type="ECO:0000259" key="4">
    <source>
        <dbReference type="Pfam" id="PF00496"/>
    </source>
</evidence>
<dbReference type="PIRSF" id="PIRSF002741">
    <property type="entry name" value="MppA"/>
    <property type="match status" value="1"/>
</dbReference>
<dbReference type="GO" id="GO:1904680">
    <property type="term" value="F:peptide transmembrane transporter activity"/>
    <property type="evidence" value="ECO:0007669"/>
    <property type="project" value="TreeGrafter"/>
</dbReference>
<gene>
    <name evidence="5" type="ORF">CH338_25680</name>
</gene>
<dbReference type="InterPro" id="IPR000914">
    <property type="entry name" value="SBP_5_dom"/>
</dbReference>
<dbReference type="OrthoDB" id="9803988at2"/>